<comment type="caution">
    <text evidence="1">The sequence shown here is derived from an EMBL/GenBank/DDBJ whole genome shotgun (WGS) entry which is preliminary data.</text>
</comment>
<protein>
    <submittedName>
        <fullName evidence="1">Uncharacterized protein</fullName>
    </submittedName>
</protein>
<sequence>MFPPGWIVTLFAVSALSLWDVHFVFGAEHPNQPLRNYERSLDNWVSVSYKGKWYCPLEKIEAIENAVEYAKILANNAIVALDDSGTSSSAYSRWFGDGNAHESDLEAIKEHHYEAAISELRAPESGTVDFVNEGNPDSQRLVYACPAADDIVCSSSEAAAVVNAGDQGLGVNLLYLCPSFFNKVSQSTMLSNWKRGEYTPSAGMILLHEMQHLDAVVGADRRSIDHAYLVRDCEELKDEEKITNAQNFAFFALDVTANPPN</sequence>
<dbReference type="EMBL" id="VUJX02000004">
    <property type="protein sequence ID" value="KAL0938160.1"/>
    <property type="molecule type" value="Genomic_DNA"/>
</dbReference>
<evidence type="ECO:0000313" key="1">
    <source>
        <dbReference type="EMBL" id="KAL0938160.1"/>
    </source>
</evidence>
<dbReference type="Proteomes" id="UP000805649">
    <property type="component" value="Unassembled WGS sequence"/>
</dbReference>
<organism evidence="1 2">
    <name type="scientific">Colletotrichum truncatum</name>
    <name type="common">Anthracnose fungus</name>
    <name type="synonym">Colletotrichum capsici</name>
    <dbReference type="NCBI Taxonomy" id="5467"/>
    <lineage>
        <taxon>Eukaryota</taxon>
        <taxon>Fungi</taxon>
        <taxon>Dikarya</taxon>
        <taxon>Ascomycota</taxon>
        <taxon>Pezizomycotina</taxon>
        <taxon>Sordariomycetes</taxon>
        <taxon>Hypocreomycetidae</taxon>
        <taxon>Glomerellales</taxon>
        <taxon>Glomerellaceae</taxon>
        <taxon>Colletotrichum</taxon>
        <taxon>Colletotrichum truncatum species complex</taxon>
    </lineage>
</organism>
<name>A0ACC3Z2F3_COLTU</name>
<reference evidence="1 2" key="1">
    <citation type="journal article" date="2020" name="Phytopathology">
        <title>Genome Sequence Resources of Colletotrichum truncatum, C. plurivorum, C. musicola, and C. sojae: Four Species Pathogenic to Soybean (Glycine max).</title>
        <authorList>
            <person name="Rogerio F."/>
            <person name="Boufleur T.R."/>
            <person name="Ciampi-Guillardi M."/>
            <person name="Sukno S.A."/>
            <person name="Thon M.R."/>
            <person name="Massola Junior N.S."/>
            <person name="Baroncelli R."/>
        </authorList>
    </citation>
    <scope>NUCLEOTIDE SEQUENCE [LARGE SCALE GENOMIC DNA]</scope>
    <source>
        <strain evidence="1 2">CMES1059</strain>
    </source>
</reference>
<accession>A0ACC3Z2F3</accession>
<keyword evidence="2" id="KW-1185">Reference proteome</keyword>
<gene>
    <name evidence="1" type="ORF">CTRU02_207891</name>
</gene>
<evidence type="ECO:0000313" key="2">
    <source>
        <dbReference type="Proteomes" id="UP000805649"/>
    </source>
</evidence>
<proteinExistence type="predicted"/>